<feature type="compositionally biased region" description="Basic and acidic residues" evidence="1">
    <location>
        <begin position="764"/>
        <end position="775"/>
    </location>
</feature>
<name>A0A8H3BC73_9AGAM</name>
<feature type="region of interest" description="Disordered" evidence="1">
    <location>
        <begin position="939"/>
        <end position="1268"/>
    </location>
</feature>
<dbReference type="OrthoDB" id="2147163at2759"/>
<feature type="compositionally biased region" description="Polar residues" evidence="1">
    <location>
        <begin position="94"/>
        <end position="110"/>
    </location>
</feature>
<feature type="compositionally biased region" description="Basic and acidic residues" evidence="1">
    <location>
        <begin position="274"/>
        <end position="308"/>
    </location>
</feature>
<feature type="compositionally biased region" description="Basic and acidic residues" evidence="1">
    <location>
        <begin position="782"/>
        <end position="797"/>
    </location>
</feature>
<feature type="region of interest" description="Disordered" evidence="1">
    <location>
        <begin position="152"/>
        <end position="825"/>
    </location>
</feature>
<comment type="caution">
    <text evidence="2">The sequence shown here is derived from an EMBL/GenBank/DDBJ whole genome shotgun (WGS) entry which is preliminary data.</text>
</comment>
<feature type="compositionally biased region" description="Basic and acidic residues" evidence="1">
    <location>
        <begin position="471"/>
        <end position="480"/>
    </location>
</feature>
<feature type="compositionally biased region" description="Basic residues" evidence="1">
    <location>
        <begin position="322"/>
        <end position="336"/>
    </location>
</feature>
<feature type="compositionally biased region" description="Polar residues" evidence="1">
    <location>
        <begin position="1215"/>
        <end position="1224"/>
    </location>
</feature>
<feature type="region of interest" description="Disordered" evidence="1">
    <location>
        <begin position="71"/>
        <end position="117"/>
    </location>
</feature>
<reference evidence="2" key="1">
    <citation type="submission" date="2021-01" db="EMBL/GenBank/DDBJ databases">
        <authorList>
            <person name="Kaushik A."/>
        </authorList>
    </citation>
    <scope>NUCLEOTIDE SEQUENCE</scope>
    <source>
        <strain evidence="2">AG4-R118</strain>
    </source>
</reference>
<accession>A0A8H3BC73</accession>
<feature type="compositionally biased region" description="Low complexity" evidence="1">
    <location>
        <begin position="214"/>
        <end position="229"/>
    </location>
</feature>
<feature type="compositionally biased region" description="Basic and acidic residues" evidence="1">
    <location>
        <begin position="961"/>
        <end position="977"/>
    </location>
</feature>
<dbReference type="Proteomes" id="UP000663888">
    <property type="component" value="Unassembled WGS sequence"/>
</dbReference>
<feature type="compositionally biased region" description="Basic and acidic residues" evidence="1">
    <location>
        <begin position="840"/>
        <end position="859"/>
    </location>
</feature>
<dbReference type="SUPFAM" id="SSF51045">
    <property type="entry name" value="WW domain"/>
    <property type="match status" value="1"/>
</dbReference>
<feature type="compositionally biased region" description="Low complexity" evidence="1">
    <location>
        <begin position="1188"/>
        <end position="1201"/>
    </location>
</feature>
<evidence type="ECO:0000256" key="1">
    <source>
        <dbReference type="SAM" id="MobiDB-lite"/>
    </source>
</evidence>
<feature type="compositionally biased region" description="Basic and acidic residues" evidence="1">
    <location>
        <begin position="353"/>
        <end position="400"/>
    </location>
</feature>
<organism evidence="2 3">
    <name type="scientific">Rhizoctonia solani</name>
    <dbReference type="NCBI Taxonomy" id="456999"/>
    <lineage>
        <taxon>Eukaryota</taxon>
        <taxon>Fungi</taxon>
        <taxon>Dikarya</taxon>
        <taxon>Basidiomycota</taxon>
        <taxon>Agaricomycotina</taxon>
        <taxon>Agaricomycetes</taxon>
        <taxon>Cantharellales</taxon>
        <taxon>Ceratobasidiaceae</taxon>
        <taxon>Rhizoctonia</taxon>
    </lineage>
</organism>
<feature type="compositionally biased region" description="Basic and acidic residues" evidence="1">
    <location>
        <begin position="872"/>
        <end position="883"/>
    </location>
</feature>
<dbReference type="AlphaFoldDB" id="A0A8H3BC73"/>
<feature type="compositionally biased region" description="Basic and acidic residues" evidence="1">
    <location>
        <begin position="495"/>
        <end position="553"/>
    </location>
</feature>
<dbReference type="EMBL" id="CAJMWX010001043">
    <property type="protein sequence ID" value="CAE6452325.1"/>
    <property type="molecule type" value="Genomic_DNA"/>
</dbReference>
<protein>
    <submittedName>
        <fullName evidence="2">Uncharacterized protein</fullName>
    </submittedName>
</protein>
<feature type="compositionally biased region" description="Basic and acidic residues" evidence="1">
    <location>
        <begin position="737"/>
        <end position="756"/>
    </location>
</feature>
<evidence type="ECO:0000313" key="2">
    <source>
        <dbReference type="EMBL" id="CAE6452325.1"/>
    </source>
</evidence>
<feature type="compositionally biased region" description="Basic and acidic residues" evidence="1">
    <location>
        <begin position="1043"/>
        <end position="1082"/>
    </location>
</feature>
<feature type="compositionally biased region" description="Basic and acidic residues" evidence="1">
    <location>
        <begin position="691"/>
        <end position="711"/>
    </location>
</feature>
<feature type="region of interest" description="Disordered" evidence="1">
    <location>
        <begin position="840"/>
        <end position="924"/>
    </location>
</feature>
<feature type="compositionally biased region" description="Basic and acidic residues" evidence="1">
    <location>
        <begin position="595"/>
        <end position="644"/>
    </location>
</feature>
<dbReference type="InterPro" id="IPR036020">
    <property type="entry name" value="WW_dom_sf"/>
</dbReference>
<feature type="compositionally biased region" description="Polar residues" evidence="1">
    <location>
        <begin position="160"/>
        <end position="174"/>
    </location>
</feature>
<feature type="compositionally biased region" description="Low complexity" evidence="1">
    <location>
        <begin position="913"/>
        <end position="924"/>
    </location>
</feature>
<feature type="compositionally biased region" description="Basic residues" evidence="1">
    <location>
        <begin position="1255"/>
        <end position="1268"/>
    </location>
</feature>
<gene>
    <name evidence="2" type="ORF">RDB_LOCUS71879</name>
</gene>
<proteinExistence type="predicted"/>
<feature type="compositionally biased region" description="Low complexity" evidence="1">
    <location>
        <begin position="458"/>
        <end position="470"/>
    </location>
</feature>
<sequence>MSFGPEDDELDWGDVVDVVSLGDEDEIPSMAAARENIGEETAPIHSAQEEDFEPATMSAKSPLVAAFSHPLGLSHLPPKPQPALHHRRSRETIKASSMSRTYNRASSPGSTEDLPRHWEVRRTETVIYYYHTEHRCSQLKRPTRDDVRLDKFHWKGDEPPSSSGRSQSARNPSSGPAEWPERSAPDQQQQNRASARDKSPPPRRSSPPPPPRQRSPNSSRMRSNSSQQPAPARAMSPSSMLLPRRGASPARGLAKTGNKPQRVEQDVSISSETQDSRSGRSRDSGWEQRGRNNGRERDNTRNNGRTDHYSPPPEVGDTPPRRGSRHRSISPHRKAPMRSDAMIINQHSRRSLSPRDRDDGRGYERAPFERMPSDARYGREYPIDIRRAGEYHDPREDRFRTTNGRAPNPFPPGPEAVSPRPRDSASFSPHTDDAGYPALPSAKFREAPFGARPENRRGQSSRSVNVNVRSTRVEPQEGDVRISPVALRNEVPLPPRHEFAPQRDGTSSHRRDRNGSIRGRMIPEDRVPSMEHEPIPPSHVERDRHPDIRQDGRIRRHGHRHSVSGEDYLPSHSPQATRERDLPDVSPPMHPYAGRPHDFSPQDLAESREPDFRPRDREPEHYPPKERRDQHEPYPHGLRQDDPIPHNYDAPPAPHARRIVQRDSETLPPGRVYPSTEPQGPPSPAPPVREAYPRRYVRDDQFTDRPSRGWEREDEGPASSEEARHVGSKSQQGARRVQREVASDPEYIEPRNDNRSNRRARGSSRFDKPETEGRPSFKRRPTRDDNQAYEPEDRQWTPRDAPPPLARARSPVAQMEVDPPHVSLPEKQLAGWANFHRRREWSQEHREPYRPRPGVRDSWDPAPNEDQDMEIEGSKRQRIEDGARPTQSFNHREEDLPRKIPQHSPSQRPKMHSPNNSLSKLSPPALVIQPAVDFQAAVTRAKDVASQLTQANPQHKSRPKSRFDQPSDPTRDREISRELLVPNGSSGAFGGVNASETVTPETNERSSPEVVNDGRQGSEGSHSSHIVSRMDEASLRDNVYPQRHPERHRDSRPDNNGPPRRDRNRSENHRNGGRNNGEKPSRFIDSYRPSDENPGRGAGGMRAWGKSETEPQRDPPPPHTSALSSTNRVYRNAGDRGFARPPRVVAAPEGLPPRPPTPTEFVHGTRNRGQTAGQVRSPPGQGARSYNTTMTDTDAVDAATDNETEHVSAPGFSFRQASASSPRKSSLLDRMTDPTSGAPLTVPPKERGGNGNSHQQRRLRLNRTGSRR</sequence>
<feature type="compositionally biased region" description="Pro residues" evidence="1">
    <location>
        <begin position="202"/>
        <end position="213"/>
    </location>
</feature>
<evidence type="ECO:0000313" key="3">
    <source>
        <dbReference type="Proteomes" id="UP000663888"/>
    </source>
</evidence>